<feature type="chain" id="PRO_5043642039" evidence="1">
    <location>
        <begin position="24"/>
        <end position="101"/>
    </location>
</feature>
<keyword evidence="3" id="KW-1185">Reference proteome</keyword>
<evidence type="ECO:0000313" key="3">
    <source>
        <dbReference type="Proteomes" id="UP001075354"/>
    </source>
</evidence>
<dbReference type="AlphaFoldDB" id="A0AAV7XE10"/>
<proteinExistence type="predicted"/>
<accession>A0AAV7XE10</accession>
<dbReference type="EMBL" id="JAPTSV010000010">
    <property type="protein sequence ID" value="KAJ1523164.1"/>
    <property type="molecule type" value="Genomic_DNA"/>
</dbReference>
<feature type="signal peptide" evidence="1">
    <location>
        <begin position="1"/>
        <end position="23"/>
    </location>
</feature>
<sequence>MASTRVCCAVVLIFFGCASLALAELAAPSLGELAADVSKKDLSLQPAAPQGLVMPDLGRVTADADQDELERGGWGCRGKCRRKCAKKGKKGMCIATKCICV</sequence>
<evidence type="ECO:0000256" key="1">
    <source>
        <dbReference type="SAM" id="SignalP"/>
    </source>
</evidence>
<comment type="caution">
    <text evidence="2">The sequence shown here is derived from an EMBL/GenBank/DDBJ whole genome shotgun (WGS) entry which is preliminary data.</text>
</comment>
<dbReference type="Proteomes" id="UP001075354">
    <property type="component" value="Chromosome 10"/>
</dbReference>
<reference evidence="2" key="1">
    <citation type="submission" date="2022-12" db="EMBL/GenBank/DDBJ databases">
        <title>Chromosome-level genome assembly of the bean flower thrips Megalurothrips usitatus.</title>
        <authorList>
            <person name="Ma L."/>
            <person name="Liu Q."/>
            <person name="Li H."/>
            <person name="Cai W."/>
        </authorList>
    </citation>
    <scope>NUCLEOTIDE SEQUENCE</scope>
    <source>
        <strain evidence="2">Cailab_2022a</strain>
    </source>
</reference>
<name>A0AAV7XE10_9NEOP</name>
<organism evidence="2 3">
    <name type="scientific">Megalurothrips usitatus</name>
    <name type="common">bean blossom thrips</name>
    <dbReference type="NCBI Taxonomy" id="439358"/>
    <lineage>
        <taxon>Eukaryota</taxon>
        <taxon>Metazoa</taxon>
        <taxon>Ecdysozoa</taxon>
        <taxon>Arthropoda</taxon>
        <taxon>Hexapoda</taxon>
        <taxon>Insecta</taxon>
        <taxon>Pterygota</taxon>
        <taxon>Neoptera</taxon>
        <taxon>Paraneoptera</taxon>
        <taxon>Thysanoptera</taxon>
        <taxon>Terebrantia</taxon>
        <taxon>Thripoidea</taxon>
        <taxon>Thripidae</taxon>
        <taxon>Megalurothrips</taxon>
    </lineage>
</organism>
<keyword evidence="1" id="KW-0732">Signal</keyword>
<protein>
    <submittedName>
        <fullName evidence="2">Uncharacterized protein</fullName>
    </submittedName>
</protein>
<gene>
    <name evidence="2" type="ORF">ONE63_001055</name>
</gene>
<dbReference type="PROSITE" id="PS51257">
    <property type="entry name" value="PROKAR_LIPOPROTEIN"/>
    <property type="match status" value="1"/>
</dbReference>
<evidence type="ECO:0000313" key="2">
    <source>
        <dbReference type="EMBL" id="KAJ1523164.1"/>
    </source>
</evidence>